<gene>
    <name evidence="1" type="ORF">LX66_5309</name>
</gene>
<dbReference type="AlphaFoldDB" id="A0A562SLG5"/>
<dbReference type="Proteomes" id="UP000316778">
    <property type="component" value="Unassembled WGS sequence"/>
</dbReference>
<sequence length="94" mass="10906">MQKVITVTIDLERLQEAGQQENGHSTSFANELPEINQWLEEGWMIEEWENLSANAVNGSITLLFILTDELLYDMPETADEEDSEFQLEEEQEEE</sequence>
<comment type="caution">
    <text evidence="1">The sequence shown here is derived from an EMBL/GenBank/DDBJ whole genome shotgun (WGS) entry which is preliminary data.</text>
</comment>
<protein>
    <submittedName>
        <fullName evidence="1">Uncharacterized protein</fullName>
    </submittedName>
</protein>
<dbReference type="OrthoDB" id="680496at2"/>
<organism evidence="1 2">
    <name type="scientific">Chitinophaga japonensis</name>
    <name type="common">Flexibacter japonensis</name>
    <dbReference type="NCBI Taxonomy" id="104662"/>
    <lineage>
        <taxon>Bacteria</taxon>
        <taxon>Pseudomonadati</taxon>
        <taxon>Bacteroidota</taxon>
        <taxon>Chitinophagia</taxon>
        <taxon>Chitinophagales</taxon>
        <taxon>Chitinophagaceae</taxon>
        <taxon>Chitinophaga</taxon>
    </lineage>
</organism>
<name>A0A562SLG5_CHIJA</name>
<reference evidence="1 2" key="1">
    <citation type="journal article" date="2013" name="Stand. Genomic Sci.">
        <title>Genomic Encyclopedia of Type Strains, Phase I: The one thousand microbial genomes (KMG-I) project.</title>
        <authorList>
            <person name="Kyrpides N.C."/>
            <person name="Woyke T."/>
            <person name="Eisen J.A."/>
            <person name="Garrity G."/>
            <person name="Lilburn T.G."/>
            <person name="Beck B.J."/>
            <person name="Whitman W.B."/>
            <person name="Hugenholtz P."/>
            <person name="Klenk H.P."/>
        </authorList>
    </citation>
    <scope>NUCLEOTIDE SEQUENCE [LARGE SCALE GENOMIC DNA]</scope>
    <source>
        <strain evidence="1 2">DSM 13484</strain>
    </source>
</reference>
<keyword evidence="2" id="KW-1185">Reference proteome</keyword>
<dbReference type="RefSeq" id="WP_145719071.1">
    <property type="nucleotide sequence ID" value="NZ_BAAAFY010000003.1"/>
</dbReference>
<proteinExistence type="predicted"/>
<accession>A0A562SLG5</accession>
<dbReference type="EMBL" id="VLLG01000007">
    <property type="protein sequence ID" value="TWI81993.1"/>
    <property type="molecule type" value="Genomic_DNA"/>
</dbReference>
<evidence type="ECO:0000313" key="2">
    <source>
        <dbReference type="Proteomes" id="UP000316778"/>
    </source>
</evidence>
<evidence type="ECO:0000313" key="1">
    <source>
        <dbReference type="EMBL" id="TWI81993.1"/>
    </source>
</evidence>